<dbReference type="EMBL" id="FUWU01000048">
    <property type="protein sequence ID" value="SKA03263.1"/>
    <property type="molecule type" value="Genomic_DNA"/>
</dbReference>
<dbReference type="SMART" id="SM00382">
    <property type="entry name" value="AAA"/>
    <property type="match status" value="1"/>
</dbReference>
<evidence type="ECO:0000313" key="10">
    <source>
        <dbReference type="Proteomes" id="UP000190449"/>
    </source>
</evidence>
<dbReference type="PROSITE" id="PS50110">
    <property type="entry name" value="RESPONSE_REGULATORY"/>
    <property type="match status" value="1"/>
</dbReference>
<gene>
    <name evidence="9" type="ORF">SAMN02745108_02292</name>
</gene>
<dbReference type="PROSITE" id="PS00688">
    <property type="entry name" value="SIGMA54_INTERACT_3"/>
    <property type="match status" value="1"/>
</dbReference>
<dbReference type="FunFam" id="3.40.50.300:FF:000006">
    <property type="entry name" value="DNA-binding transcriptional regulator NtrC"/>
    <property type="match status" value="1"/>
</dbReference>
<dbReference type="InterPro" id="IPR025662">
    <property type="entry name" value="Sigma_54_int_dom_ATP-bd_1"/>
</dbReference>
<feature type="domain" description="Response regulatory" evidence="8">
    <location>
        <begin position="2"/>
        <end position="116"/>
    </location>
</feature>
<evidence type="ECO:0000256" key="1">
    <source>
        <dbReference type="ARBA" id="ARBA00022741"/>
    </source>
</evidence>
<feature type="modified residue" description="4-aspartylphosphate" evidence="6">
    <location>
        <position position="51"/>
    </location>
</feature>
<keyword evidence="6" id="KW-0597">Phosphoprotein</keyword>
<dbReference type="InterPro" id="IPR003593">
    <property type="entry name" value="AAA+_ATPase"/>
</dbReference>
<protein>
    <submittedName>
        <fullName evidence="9">Two-component system, NtrC family, nitrogen regulation response regulator GlnG</fullName>
    </submittedName>
</protein>
<dbReference type="AlphaFoldDB" id="A0A1T4QHK2"/>
<dbReference type="Pfam" id="PF02954">
    <property type="entry name" value="HTH_8"/>
    <property type="match status" value="1"/>
</dbReference>
<keyword evidence="4" id="KW-0238">DNA-binding</keyword>
<dbReference type="InterPro" id="IPR025944">
    <property type="entry name" value="Sigma_54_int_dom_CS"/>
</dbReference>
<dbReference type="PRINTS" id="PR01590">
    <property type="entry name" value="HTHFIS"/>
</dbReference>
<dbReference type="Proteomes" id="UP000190449">
    <property type="component" value="Unassembled WGS sequence"/>
</dbReference>
<dbReference type="Gene3D" id="3.40.50.300">
    <property type="entry name" value="P-loop containing nucleotide triphosphate hydrolases"/>
    <property type="match status" value="1"/>
</dbReference>
<keyword evidence="3" id="KW-0805">Transcription regulation</keyword>
<dbReference type="CDD" id="cd00009">
    <property type="entry name" value="AAA"/>
    <property type="match status" value="1"/>
</dbReference>
<dbReference type="PROSITE" id="PS00675">
    <property type="entry name" value="SIGMA54_INTERACT_1"/>
    <property type="match status" value="1"/>
</dbReference>
<evidence type="ECO:0000313" key="9">
    <source>
        <dbReference type="EMBL" id="SKA03263.1"/>
    </source>
</evidence>
<dbReference type="InterPro" id="IPR058031">
    <property type="entry name" value="AAA_lid_NorR"/>
</dbReference>
<dbReference type="GO" id="GO:0005524">
    <property type="term" value="F:ATP binding"/>
    <property type="evidence" value="ECO:0007669"/>
    <property type="project" value="UniProtKB-KW"/>
</dbReference>
<dbReference type="Pfam" id="PF00072">
    <property type="entry name" value="Response_reg"/>
    <property type="match status" value="1"/>
</dbReference>
<evidence type="ECO:0000256" key="6">
    <source>
        <dbReference type="PROSITE-ProRule" id="PRU00169"/>
    </source>
</evidence>
<sequence length="469" mass="52215">MNVLLADADRKMLDRVTSAWSLSDVSLFTVSDSSALFNTIDENPIDFAFIDISLLLHKDVDVISFLKSHNPEAEVVLLCTPATSKEAENAISHGAASYLLKPVEVRTLEDLARKYRQGLRDSSNYRELQDHLLENLLGDSAGMQKILRLLYKVSPTTSSILITGESGSGKEFLARIVHRLSKRANAPFIAVNCSAIPENLIESELFGSKKGAFTGASDKKGLFEEANGGTLFLDEIGELSAATQVKLLRFLQSHETRRVGDTETRYLDVRILAATNADLALGMANKTFREDLYYRLNTFHIHVPPLRERRATIPNLVKYFILKFEKEESKVIHKIEPAAQMALATYNYPGNVRELENIVEHAVILAENGTIRLEDLPDELSQAPLQQTKDLLPAPKNPATSSGALTIPTPVAALPTPHFNEILTLDEMEKQHILRALDICKGNKTEVAERLGISRATLWRKLKDHKIEI</sequence>
<dbReference type="InterPro" id="IPR002197">
    <property type="entry name" value="HTH_Fis"/>
</dbReference>
<organism evidence="9 10">
    <name type="scientific">Fibrobacter intestinalis</name>
    <dbReference type="NCBI Taxonomy" id="28122"/>
    <lineage>
        <taxon>Bacteria</taxon>
        <taxon>Pseudomonadati</taxon>
        <taxon>Fibrobacterota</taxon>
        <taxon>Fibrobacteria</taxon>
        <taxon>Fibrobacterales</taxon>
        <taxon>Fibrobacteraceae</taxon>
        <taxon>Fibrobacter</taxon>
    </lineage>
</organism>
<dbReference type="InterPro" id="IPR025943">
    <property type="entry name" value="Sigma_54_int_dom_ATP-bd_2"/>
</dbReference>
<feature type="domain" description="Sigma-54 factor interaction" evidence="7">
    <location>
        <begin position="136"/>
        <end position="364"/>
    </location>
</feature>
<evidence type="ECO:0000259" key="8">
    <source>
        <dbReference type="PROSITE" id="PS50110"/>
    </source>
</evidence>
<evidence type="ECO:0000256" key="2">
    <source>
        <dbReference type="ARBA" id="ARBA00022840"/>
    </source>
</evidence>
<dbReference type="Gene3D" id="1.10.8.60">
    <property type="match status" value="1"/>
</dbReference>
<dbReference type="STRING" id="28122.SAMN02745108_02292"/>
<dbReference type="Pfam" id="PF00158">
    <property type="entry name" value="Sigma54_activat"/>
    <property type="match status" value="1"/>
</dbReference>
<dbReference type="Gene3D" id="1.10.10.60">
    <property type="entry name" value="Homeodomain-like"/>
    <property type="match status" value="1"/>
</dbReference>
<dbReference type="PROSITE" id="PS50045">
    <property type="entry name" value="SIGMA54_INTERACT_4"/>
    <property type="match status" value="1"/>
</dbReference>
<keyword evidence="2" id="KW-0067">ATP-binding</keyword>
<dbReference type="InterPro" id="IPR011006">
    <property type="entry name" value="CheY-like_superfamily"/>
</dbReference>
<name>A0A1T4QHK2_9BACT</name>
<dbReference type="SUPFAM" id="SSF46689">
    <property type="entry name" value="Homeodomain-like"/>
    <property type="match status" value="1"/>
</dbReference>
<evidence type="ECO:0000256" key="3">
    <source>
        <dbReference type="ARBA" id="ARBA00023015"/>
    </source>
</evidence>
<dbReference type="PANTHER" id="PTHR32071">
    <property type="entry name" value="TRANSCRIPTIONAL REGULATORY PROTEIN"/>
    <property type="match status" value="1"/>
</dbReference>
<dbReference type="PANTHER" id="PTHR32071:SF57">
    <property type="entry name" value="C4-DICARBOXYLATE TRANSPORT TRANSCRIPTIONAL REGULATORY PROTEIN DCTD"/>
    <property type="match status" value="1"/>
</dbReference>
<proteinExistence type="predicted"/>
<dbReference type="InterPro" id="IPR001789">
    <property type="entry name" value="Sig_transdc_resp-reg_receiver"/>
</dbReference>
<dbReference type="GO" id="GO:0006355">
    <property type="term" value="P:regulation of DNA-templated transcription"/>
    <property type="evidence" value="ECO:0007669"/>
    <property type="project" value="InterPro"/>
</dbReference>
<keyword evidence="5" id="KW-0804">Transcription</keyword>
<keyword evidence="1" id="KW-0547">Nucleotide-binding</keyword>
<dbReference type="SUPFAM" id="SSF52172">
    <property type="entry name" value="CheY-like"/>
    <property type="match status" value="1"/>
</dbReference>
<dbReference type="Pfam" id="PF25601">
    <property type="entry name" value="AAA_lid_14"/>
    <property type="match status" value="1"/>
</dbReference>
<dbReference type="RefSeq" id="WP_078777032.1">
    <property type="nucleotide sequence ID" value="NZ_FUWU01000048.1"/>
</dbReference>
<dbReference type="GO" id="GO:0043565">
    <property type="term" value="F:sequence-specific DNA binding"/>
    <property type="evidence" value="ECO:0007669"/>
    <property type="project" value="InterPro"/>
</dbReference>
<accession>A0A1T4QHK2</accession>
<reference evidence="9 10" key="1">
    <citation type="submission" date="2017-02" db="EMBL/GenBank/DDBJ databases">
        <authorList>
            <person name="Peterson S.W."/>
        </authorList>
    </citation>
    <scope>NUCLEOTIDE SEQUENCE [LARGE SCALE GENOMIC DNA]</scope>
    <source>
        <strain evidence="9 10">ATCC 43854</strain>
    </source>
</reference>
<evidence type="ECO:0000256" key="4">
    <source>
        <dbReference type="ARBA" id="ARBA00023125"/>
    </source>
</evidence>
<dbReference type="Gene3D" id="3.40.50.2300">
    <property type="match status" value="1"/>
</dbReference>
<dbReference type="InterPro" id="IPR009057">
    <property type="entry name" value="Homeodomain-like_sf"/>
</dbReference>
<dbReference type="SUPFAM" id="SSF52540">
    <property type="entry name" value="P-loop containing nucleoside triphosphate hydrolases"/>
    <property type="match status" value="1"/>
</dbReference>
<dbReference type="PROSITE" id="PS00676">
    <property type="entry name" value="SIGMA54_INTERACT_2"/>
    <property type="match status" value="1"/>
</dbReference>
<evidence type="ECO:0000256" key="5">
    <source>
        <dbReference type="ARBA" id="ARBA00023163"/>
    </source>
</evidence>
<dbReference type="InterPro" id="IPR002078">
    <property type="entry name" value="Sigma_54_int"/>
</dbReference>
<evidence type="ECO:0000259" key="7">
    <source>
        <dbReference type="PROSITE" id="PS50045"/>
    </source>
</evidence>
<dbReference type="InterPro" id="IPR027417">
    <property type="entry name" value="P-loop_NTPase"/>
</dbReference>
<dbReference type="GO" id="GO:0000160">
    <property type="term" value="P:phosphorelay signal transduction system"/>
    <property type="evidence" value="ECO:0007669"/>
    <property type="project" value="InterPro"/>
</dbReference>